<accession>A0A443HZC6</accession>
<comment type="subcellular location">
    <subcellularLocation>
        <location evidence="1">Nucleus</location>
    </subcellularLocation>
</comment>
<feature type="compositionally biased region" description="Low complexity" evidence="4">
    <location>
        <begin position="719"/>
        <end position="730"/>
    </location>
</feature>
<dbReference type="InterPro" id="IPR032460">
    <property type="entry name" value="Symplekin/Pta1_N"/>
</dbReference>
<feature type="domain" description="Symplekin/Pta1 N-terminal" evidence="5">
    <location>
        <begin position="91"/>
        <end position="311"/>
    </location>
</feature>
<dbReference type="EMBL" id="RCNU01000003">
    <property type="protein sequence ID" value="RWQ97199.1"/>
    <property type="molecule type" value="Genomic_DNA"/>
</dbReference>
<dbReference type="InterPro" id="IPR011989">
    <property type="entry name" value="ARM-like"/>
</dbReference>
<dbReference type="Gene3D" id="1.25.10.10">
    <property type="entry name" value="Leucine-rich Repeat Variant"/>
    <property type="match status" value="1"/>
</dbReference>
<evidence type="ECO:0000256" key="2">
    <source>
        <dbReference type="ARBA" id="ARBA00022664"/>
    </source>
</evidence>
<dbReference type="VEuPathDB" id="FungiDB:C8Q69DRAFT_462728"/>
<feature type="region of interest" description="Disordered" evidence="4">
    <location>
        <begin position="719"/>
        <end position="756"/>
    </location>
</feature>
<dbReference type="PANTHER" id="PTHR15245">
    <property type="entry name" value="SYMPLEKIN-RELATED"/>
    <property type="match status" value="1"/>
</dbReference>
<dbReference type="InterPro" id="IPR021850">
    <property type="entry name" value="Symplekin/Pta1"/>
</dbReference>
<gene>
    <name evidence="6" type="ORF">C8Q69DRAFT_462728</name>
</gene>
<dbReference type="STRING" id="264951.A0A443HZC6"/>
<keyword evidence="3" id="KW-0539">Nucleus</keyword>
<dbReference type="AlphaFoldDB" id="A0A443HZC6"/>
<evidence type="ECO:0000259" key="5">
    <source>
        <dbReference type="Pfam" id="PF11935"/>
    </source>
</evidence>
<keyword evidence="2" id="KW-0507">mRNA processing</keyword>
<evidence type="ECO:0000256" key="4">
    <source>
        <dbReference type="SAM" id="MobiDB-lite"/>
    </source>
</evidence>
<dbReference type="PANTHER" id="PTHR15245:SF20">
    <property type="entry name" value="SYMPLEKIN"/>
    <property type="match status" value="1"/>
</dbReference>
<evidence type="ECO:0000313" key="6">
    <source>
        <dbReference type="EMBL" id="RWQ97199.1"/>
    </source>
</evidence>
<reference evidence="6 7" key="1">
    <citation type="journal article" date="2018" name="Front. Microbiol.">
        <title>Genomic and genetic insights into a cosmopolitan fungus, Paecilomyces variotii (Eurotiales).</title>
        <authorList>
            <person name="Urquhart A.S."/>
            <person name="Mondo S.J."/>
            <person name="Makela M.R."/>
            <person name="Hane J.K."/>
            <person name="Wiebenga A."/>
            <person name="He G."/>
            <person name="Mihaltcheva S."/>
            <person name="Pangilinan J."/>
            <person name="Lipzen A."/>
            <person name="Barry K."/>
            <person name="de Vries R.P."/>
            <person name="Grigoriev I.V."/>
            <person name="Idnurm A."/>
        </authorList>
    </citation>
    <scope>NUCLEOTIDE SEQUENCE [LARGE SCALE GENOMIC DNA]</scope>
    <source>
        <strain evidence="6 7">CBS 101075</strain>
    </source>
</reference>
<dbReference type="GO" id="GO:0005847">
    <property type="term" value="C:mRNA cleavage and polyadenylation specificity factor complex"/>
    <property type="evidence" value="ECO:0007669"/>
    <property type="project" value="TreeGrafter"/>
</dbReference>
<dbReference type="GeneID" id="39599611"/>
<protein>
    <submittedName>
        <fullName evidence="6">mRNA cleavage and polyadenylation specificity factor complex subunit</fullName>
    </submittedName>
</protein>
<organism evidence="6 7">
    <name type="scientific">Byssochlamys spectabilis</name>
    <name type="common">Paecilomyces variotii</name>
    <dbReference type="NCBI Taxonomy" id="264951"/>
    <lineage>
        <taxon>Eukaryota</taxon>
        <taxon>Fungi</taxon>
        <taxon>Dikarya</taxon>
        <taxon>Ascomycota</taxon>
        <taxon>Pezizomycotina</taxon>
        <taxon>Eurotiomycetes</taxon>
        <taxon>Eurotiomycetidae</taxon>
        <taxon>Eurotiales</taxon>
        <taxon>Thermoascaceae</taxon>
        <taxon>Paecilomyces</taxon>
    </lineage>
</organism>
<dbReference type="Pfam" id="PF11935">
    <property type="entry name" value="SYMPK_PTA1_N"/>
    <property type="match status" value="1"/>
</dbReference>
<feature type="compositionally biased region" description="Acidic residues" evidence="4">
    <location>
        <begin position="418"/>
        <end position="427"/>
    </location>
</feature>
<keyword evidence="7" id="KW-1185">Reference proteome</keyword>
<evidence type="ECO:0000256" key="3">
    <source>
        <dbReference type="ARBA" id="ARBA00023242"/>
    </source>
</evidence>
<comment type="caution">
    <text evidence="6">The sequence shown here is derived from an EMBL/GenBank/DDBJ whole genome shotgun (WGS) entry which is preliminary data.</text>
</comment>
<dbReference type="Proteomes" id="UP000283841">
    <property type="component" value="Unassembled WGS sequence"/>
</dbReference>
<sequence>MAQQTKSLRDQVSQLEAARNLVLGDAAFYPQIVNGILPIIGATAQLELRRWGAEFLAETFASPALAAAQKEQLAGPVVQTLKEILELPEEDIAVVKYVVQAAASLYPIVFRHIINHPEDAAMWEKMTALKQIILRRWDSAPYPVKVCCIKFVQRVVHVQTAGPISDPRRPDKNETSLAIVPRNHAILSLPNLEAESSGLLDRLLMVLQEDSSDAVLVNATLNCLAVLIRTRQSIAAKIIDSVLTFDPVKHINGSMSPTLRVNLKSMERTARALLINVMKRNPNHPLAPKMQQYIDRLSQSRLDVFDETSRKRGLPAEPTDGLDNTKRAKLGADTPPIFKIPPLPPGQISYAQLYTLTEDVGLSTFDVKQLPIDLIVKITVPVLGRVDQGALTQAIEAVRSRYQTLSSRQQATQQQAAVEEEDDDYEPEYSPMDVPDNAIGETQTTSTEVAEMQPDLVSLGPFVLPRPPPLTEDEAKEIGKSTAERVFSMVTSMDAPRKTAKGSSQQQLGFSRLAGSTFDRDAWVTLLTRLATRASGGLESEEDNIKTEEGVPPKKPTISDSIRELLYRYILEDFRSRINVGITWLNEEWYNDRIQLKFAGSQRLEDSDEVYVPLHYDRWVLRLLDGILPYVDARDKILIRFLSEIPEINTAIIERVKSLARDPERVNLCVQALLYLVMFRPPAREVCLDALEDIYRTYEESRPVAGKFLIKWRPHVVEPQQAQPVKPPQQTEGHTSSNGETPAVQQPQQEMNTAAG</sequence>
<feature type="region of interest" description="Disordered" evidence="4">
    <location>
        <begin position="406"/>
        <end position="438"/>
    </location>
</feature>
<dbReference type="RefSeq" id="XP_028486844.1">
    <property type="nucleotide sequence ID" value="XM_028630334.1"/>
</dbReference>
<evidence type="ECO:0000313" key="7">
    <source>
        <dbReference type="Proteomes" id="UP000283841"/>
    </source>
</evidence>
<dbReference type="GO" id="GO:0006397">
    <property type="term" value="P:mRNA processing"/>
    <property type="evidence" value="ECO:0007669"/>
    <property type="project" value="UniProtKB-KW"/>
</dbReference>
<evidence type="ECO:0000256" key="1">
    <source>
        <dbReference type="ARBA" id="ARBA00004123"/>
    </source>
</evidence>
<feature type="compositionally biased region" description="Polar residues" evidence="4">
    <location>
        <begin position="731"/>
        <end position="756"/>
    </location>
</feature>
<proteinExistence type="predicted"/>
<name>A0A443HZC6_BYSSP</name>